<comment type="caution">
    <text evidence="1">The sequence shown here is derived from an EMBL/GenBank/DDBJ whole genome shotgun (WGS) entry which is preliminary data.</text>
</comment>
<dbReference type="Proteomes" id="UP000054995">
    <property type="component" value="Unassembled WGS sequence"/>
</dbReference>
<accession>A0A0V1DQ28</accession>
<dbReference type="EMBL" id="JYDT01002120">
    <property type="protein sequence ID" value="KRY63661.1"/>
    <property type="molecule type" value="Genomic_DNA"/>
</dbReference>
<evidence type="ECO:0000313" key="1">
    <source>
        <dbReference type="EMBL" id="KRY63661.1"/>
    </source>
</evidence>
<organism evidence="1 2">
    <name type="scientific">Trichinella pseudospiralis</name>
    <name type="common">Parasitic roundworm</name>
    <dbReference type="NCBI Taxonomy" id="6337"/>
    <lineage>
        <taxon>Eukaryota</taxon>
        <taxon>Metazoa</taxon>
        <taxon>Ecdysozoa</taxon>
        <taxon>Nematoda</taxon>
        <taxon>Enoplea</taxon>
        <taxon>Dorylaimia</taxon>
        <taxon>Trichinellida</taxon>
        <taxon>Trichinellidae</taxon>
        <taxon>Trichinella</taxon>
    </lineage>
</organism>
<sequence length="42" mass="4974">MLVVLENNFIIRTSSNKFDKMPDLFFSHLYKNKTGILHARSF</sequence>
<reference evidence="1 2" key="1">
    <citation type="submission" date="2015-01" db="EMBL/GenBank/DDBJ databases">
        <title>Evolution of Trichinella species and genotypes.</title>
        <authorList>
            <person name="Korhonen P.K."/>
            <person name="Edoardo P."/>
            <person name="Giuseppe L.R."/>
            <person name="Gasser R.B."/>
        </authorList>
    </citation>
    <scope>NUCLEOTIDE SEQUENCE [LARGE SCALE GENOMIC DNA]</scope>
    <source>
        <strain evidence="1">ISS470</strain>
    </source>
</reference>
<dbReference type="AlphaFoldDB" id="A0A0V1DQ28"/>
<keyword evidence="2" id="KW-1185">Reference proteome</keyword>
<evidence type="ECO:0000313" key="2">
    <source>
        <dbReference type="Proteomes" id="UP000054995"/>
    </source>
</evidence>
<protein>
    <submittedName>
        <fullName evidence="1">Uncharacterized protein</fullName>
    </submittedName>
</protein>
<proteinExistence type="predicted"/>
<gene>
    <name evidence="1" type="ORF">T4D_8229</name>
</gene>
<name>A0A0V1DQ28_TRIPS</name>